<gene>
    <name evidence="2" type="ORF">EQM06_02845</name>
</gene>
<dbReference type="AlphaFoldDB" id="A0A410PTL8"/>
<accession>A0A410PTL8</accession>
<organism evidence="2 3">
    <name type="scientific">Aminipila luticellarii</name>
    <dbReference type="NCBI Taxonomy" id="2507160"/>
    <lineage>
        <taxon>Bacteria</taxon>
        <taxon>Bacillati</taxon>
        <taxon>Bacillota</taxon>
        <taxon>Clostridia</taxon>
        <taxon>Peptostreptococcales</taxon>
        <taxon>Anaerovoracaceae</taxon>
        <taxon>Aminipila</taxon>
    </lineage>
</organism>
<dbReference type="KEGG" id="amij:EQM06_02845"/>
<dbReference type="InterPro" id="IPR010499">
    <property type="entry name" value="AraC_E-bd"/>
</dbReference>
<dbReference type="InterPro" id="IPR053182">
    <property type="entry name" value="YobU-like_regulator"/>
</dbReference>
<dbReference type="SMART" id="SM00871">
    <property type="entry name" value="AraC_E_bind"/>
    <property type="match status" value="1"/>
</dbReference>
<dbReference type="EMBL" id="CP035281">
    <property type="protein sequence ID" value="QAT42254.1"/>
    <property type="molecule type" value="Genomic_DNA"/>
</dbReference>
<dbReference type="SUPFAM" id="SSF55136">
    <property type="entry name" value="Probable bacterial effector-binding domain"/>
    <property type="match status" value="1"/>
</dbReference>
<evidence type="ECO:0000313" key="2">
    <source>
        <dbReference type="EMBL" id="QAT42254.1"/>
    </source>
</evidence>
<dbReference type="InterPro" id="IPR029441">
    <property type="entry name" value="Cass2"/>
</dbReference>
<dbReference type="OrthoDB" id="9801008at2"/>
<sequence>MNYQVVSLKEKKVIGVSAVTSNSDPRMTEIIGGLWSQLYQEGVYDSIKNKVNEYAIGLYSDYEGDTYCVTAGNEVSEAENEELSVKVIPAGRYAKFSVHGNMEAVVAQAWEEIWKMDLDRSFTGDFEEYLNADFENADVDIYIALK</sequence>
<dbReference type="InterPro" id="IPR011256">
    <property type="entry name" value="Reg_factor_effector_dom_sf"/>
</dbReference>
<feature type="domain" description="AraC effector-binding" evidence="1">
    <location>
        <begin position="1"/>
        <end position="146"/>
    </location>
</feature>
<protein>
    <submittedName>
        <fullName evidence="2">AraC family transcriptional regulator</fullName>
    </submittedName>
</protein>
<dbReference type="Pfam" id="PF14526">
    <property type="entry name" value="Cass2"/>
    <property type="match status" value="1"/>
</dbReference>
<keyword evidence="3" id="KW-1185">Reference proteome</keyword>
<dbReference type="RefSeq" id="WP_128744908.1">
    <property type="nucleotide sequence ID" value="NZ_CP035281.1"/>
</dbReference>
<reference evidence="2 3" key="1">
    <citation type="submission" date="2019-01" db="EMBL/GenBank/DDBJ databases">
        <title>Draft genomes of a novel of Aminipila strains.</title>
        <authorList>
            <person name="Ma S."/>
        </authorList>
    </citation>
    <scope>NUCLEOTIDE SEQUENCE [LARGE SCALE GENOMIC DNA]</scope>
    <source>
        <strain evidence="3">JN-39</strain>
    </source>
</reference>
<evidence type="ECO:0000313" key="3">
    <source>
        <dbReference type="Proteomes" id="UP000287601"/>
    </source>
</evidence>
<name>A0A410PTL8_9FIRM</name>
<proteinExistence type="predicted"/>
<dbReference type="PANTHER" id="PTHR36444:SF2">
    <property type="entry name" value="TRANSCRIPTIONAL REGULATOR PROTEIN YOBU-RELATED"/>
    <property type="match status" value="1"/>
</dbReference>
<evidence type="ECO:0000259" key="1">
    <source>
        <dbReference type="SMART" id="SM00871"/>
    </source>
</evidence>
<dbReference type="Gene3D" id="3.20.80.10">
    <property type="entry name" value="Regulatory factor, effector binding domain"/>
    <property type="match status" value="1"/>
</dbReference>
<dbReference type="Proteomes" id="UP000287601">
    <property type="component" value="Chromosome"/>
</dbReference>
<dbReference type="PANTHER" id="PTHR36444">
    <property type="entry name" value="TRANSCRIPTIONAL REGULATOR PROTEIN YOBU-RELATED"/>
    <property type="match status" value="1"/>
</dbReference>